<dbReference type="Pfam" id="PF04775">
    <property type="entry name" value="Bile_Hydr_Trans"/>
    <property type="match status" value="1"/>
</dbReference>
<dbReference type="PANTHER" id="PTHR10824:SF4">
    <property type="entry name" value="ACYL-COENZYME A THIOESTERASE 1-LIKE"/>
    <property type="match status" value="1"/>
</dbReference>
<name>A0A2A2IBL7_9BACI</name>
<dbReference type="GO" id="GO:0006637">
    <property type="term" value="P:acyl-CoA metabolic process"/>
    <property type="evidence" value="ECO:0007669"/>
    <property type="project" value="TreeGrafter"/>
</dbReference>
<reference evidence="2 3" key="1">
    <citation type="submission" date="2017-08" db="EMBL/GenBank/DDBJ databases">
        <title>Virgibacillus indicus sp. nov. and Virgibacillus profoundi sp. nov, two moderately halophilic bacteria isolated from marine sediment by using the Microfluidic Streak Plate.</title>
        <authorList>
            <person name="Xu B."/>
            <person name="Hu B."/>
            <person name="Wang J."/>
            <person name="Zhu Y."/>
            <person name="Huang L."/>
            <person name="Du W."/>
            <person name="Huang Y."/>
        </authorList>
    </citation>
    <scope>NUCLEOTIDE SEQUENCE [LARGE SCALE GENOMIC DNA]</scope>
    <source>
        <strain evidence="2 3">IO3-P3-H5</strain>
    </source>
</reference>
<dbReference type="RefSeq" id="WP_095656649.1">
    <property type="nucleotide sequence ID" value="NZ_NPOA01000012.1"/>
</dbReference>
<evidence type="ECO:0000259" key="1">
    <source>
        <dbReference type="Pfam" id="PF04775"/>
    </source>
</evidence>
<keyword evidence="3" id="KW-1185">Reference proteome</keyword>
<evidence type="ECO:0000313" key="2">
    <source>
        <dbReference type="EMBL" id="PAV28535.1"/>
    </source>
</evidence>
<gene>
    <name evidence="2" type="ORF">CIL05_16505</name>
</gene>
<proteinExistence type="predicted"/>
<accession>A0A2A2IBL7</accession>
<dbReference type="InterPro" id="IPR042490">
    <property type="entry name" value="Thio_Ohase/BAAT_N"/>
</dbReference>
<dbReference type="AlphaFoldDB" id="A0A2A2IBL7"/>
<organism evidence="2 3">
    <name type="scientific">Virgibacillus profundi</name>
    <dbReference type="NCBI Taxonomy" id="2024555"/>
    <lineage>
        <taxon>Bacteria</taxon>
        <taxon>Bacillati</taxon>
        <taxon>Bacillota</taxon>
        <taxon>Bacilli</taxon>
        <taxon>Bacillales</taxon>
        <taxon>Bacillaceae</taxon>
        <taxon>Virgibacillus</taxon>
    </lineage>
</organism>
<dbReference type="Gene3D" id="2.60.40.2240">
    <property type="entry name" value="Acyl-CoA thioester hydrolase/BAAT N-terminal domain"/>
    <property type="match status" value="1"/>
</dbReference>
<protein>
    <recommendedName>
        <fullName evidence="1">Acyl-CoA thioester hydrolase/bile acid-CoA amino acid N-acetyltransferase domain-containing protein</fullName>
    </recommendedName>
</protein>
<comment type="caution">
    <text evidence="2">The sequence shown here is derived from an EMBL/GenBank/DDBJ whole genome shotgun (WGS) entry which is preliminary data.</text>
</comment>
<dbReference type="GO" id="GO:0006631">
    <property type="term" value="P:fatty acid metabolic process"/>
    <property type="evidence" value="ECO:0007669"/>
    <property type="project" value="TreeGrafter"/>
</dbReference>
<evidence type="ECO:0000313" key="3">
    <source>
        <dbReference type="Proteomes" id="UP000218887"/>
    </source>
</evidence>
<sequence>MDKKLHFHSNHSFRDAPIDIRIRNLSSFNEVTLFAEMRDNFGSLWKSNAKFKANSKGEIDLAIAMPLAGTYSDRDSTGLFWSMLPVLDDAPKIRTPLQPLITKLH</sequence>
<dbReference type="InterPro" id="IPR006862">
    <property type="entry name" value="Thio_Ohase/aa_AcTrfase"/>
</dbReference>
<dbReference type="PANTHER" id="PTHR10824">
    <property type="entry name" value="ACYL-COENZYME A THIOESTERASE-RELATED"/>
    <property type="match status" value="1"/>
</dbReference>
<dbReference type="OrthoDB" id="8922993at2"/>
<feature type="domain" description="Acyl-CoA thioester hydrolase/bile acid-CoA amino acid N-acetyltransferase" evidence="1">
    <location>
        <begin position="15"/>
        <end position="91"/>
    </location>
</feature>
<dbReference type="Proteomes" id="UP000218887">
    <property type="component" value="Unassembled WGS sequence"/>
</dbReference>
<dbReference type="EMBL" id="NPOA01000012">
    <property type="protein sequence ID" value="PAV28535.1"/>
    <property type="molecule type" value="Genomic_DNA"/>
</dbReference>
<dbReference type="GO" id="GO:0047617">
    <property type="term" value="F:fatty acyl-CoA hydrolase activity"/>
    <property type="evidence" value="ECO:0007669"/>
    <property type="project" value="TreeGrafter"/>
</dbReference>